<dbReference type="InterPro" id="IPR051083">
    <property type="entry name" value="GrpII_Intron_Splice-Mob/Def"/>
</dbReference>
<proteinExistence type="inferred from homology"/>
<keyword evidence="3" id="KW-0548">Nucleotidyltransferase</keyword>
<keyword evidence="3" id="KW-0808">Transferase</keyword>
<evidence type="ECO:0000313" key="4">
    <source>
        <dbReference type="Proteomes" id="UP000198549"/>
    </source>
</evidence>
<keyword evidence="3" id="KW-0695">RNA-directed DNA polymerase</keyword>
<dbReference type="Proteomes" id="UP000198549">
    <property type="component" value="Chromosome I"/>
</dbReference>
<evidence type="ECO:0000313" key="3">
    <source>
        <dbReference type="EMBL" id="SDO70532.1"/>
    </source>
</evidence>
<dbReference type="PROSITE" id="PS50878">
    <property type="entry name" value="RT_POL"/>
    <property type="match status" value="1"/>
</dbReference>
<evidence type="ECO:0000256" key="1">
    <source>
        <dbReference type="ARBA" id="ARBA00034120"/>
    </source>
</evidence>
<reference evidence="3 4" key="1">
    <citation type="submission" date="2016-10" db="EMBL/GenBank/DDBJ databases">
        <authorList>
            <person name="de Groot N.N."/>
        </authorList>
    </citation>
    <scope>NUCLEOTIDE SEQUENCE [LARGE SCALE GENOMIC DNA]</scope>
    <source>
        <strain evidence="3 4">BS3776</strain>
    </source>
</reference>
<protein>
    <submittedName>
        <fullName evidence="3">Reverse transcriptase (RNA-dependent DNA polymerase)</fullName>
    </submittedName>
</protein>
<dbReference type="InterPro" id="IPR000477">
    <property type="entry name" value="RT_dom"/>
</dbReference>
<name>A0A1H0LQM9_PSERE</name>
<dbReference type="AlphaFoldDB" id="A0A1H0LQM9"/>
<dbReference type="GO" id="GO:0003964">
    <property type="term" value="F:RNA-directed DNA polymerase activity"/>
    <property type="evidence" value="ECO:0007669"/>
    <property type="project" value="UniProtKB-KW"/>
</dbReference>
<dbReference type="Pfam" id="PF00078">
    <property type="entry name" value="RVT_1"/>
    <property type="match status" value="1"/>
</dbReference>
<dbReference type="EMBL" id="LT629709">
    <property type="protein sequence ID" value="SDO70532.1"/>
    <property type="molecule type" value="Genomic_DNA"/>
</dbReference>
<comment type="similarity">
    <text evidence="1">Belongs to the bacterial reverse transcriptase family.</text>
</comment>
<accession>A0A1H0LQM9</accession>
<dbReference type="CDD" id="cd01646">
    <property type="entry name" value="RT_Bac_retron_I"/>
    <property type="match status" value="1"/>
</dbReference>
<dbReference type="RefSeq" id="WP_157720443.1">
    <property type="nucleotide sequence ID" value="NZ_LT629709.1"/>
</dbReference>
<dbReference type="PANTHER" id="PTHR34047">
    <property type="entry name" value="NUCLEAR INTRON MATURASE 1, MITOCHONDRIAL-RELATED"/>
    <property type="match status" value="1"/>
</dbReference>
<organism evidence="3 4">
    <name type="scientific">Pseudomonas reinekei</name>
    <dbReference type="NCBI Taxonomy" id="395598"/>
    <lineage>
        <taxon>Bacteria</taxon>
        <taxon>Pseudomonadati</taxon>
        <taxon>Pseudomonadota</taxon>
        <taxon>Gammaproteobacteria</taxon>
        <taxon>Pseudomonadales</taxon>
        <taxon>Pseudomonadaceae</taxon>
        <taxon>Pseudomonas</taxon>
    </lineage>
</organism>
<feature type="domain" description="Reverse transcriptase" evidence="2">
    <location>
        <begin position="1"/>
        <end position="280"/>
    </location>
</feature>
<sequence length="536" mass="61210">MPIIKTDIFKLAVKNVAKFGDTDIFPYPIENHIFNDKADGVIAVLESIDKDFDAAVKNIPILTAKNLSVVGYSGFRWGTQIDPIWNAYLLALVLTIAEEIESKRLGSDIVFSYRFKPDKDTGSLFDKEVGWQKFQHASVAHAHDNSYVLRCDISDFYPRIYHHRLENALKKATNNGDIIKRIMTILQSISDNVSYGLPVGGAAARILSELLLNRVDRLLISESIIFCRFVDDFVIFAKNKEEAYSALISLNDLLLTNEGLSLQKTKTRIMTSKEFLSTSEFSAPEEHEAERDTEERAFRRLRVYFDPYSQTAESDYEQLKAELSKFDIVGMLGRELSKSRIDEGLSRRLISALKHLKPAVQNDAVKSLINSLDLLYPIYPAVMLLCRGLLETLEPNVKEELFLKLRGLISSGSYITQVPTNLSYTLRVLSADFSEESERLLSLLYKQPLSMMIKRDIILMMAHRGADHWVSNCRKSYSTLTVWERRAMLISSYILEDEGKHWRDSVKQDLNDFEKLILTWAADSKQKNPQGWRVPV</sequence>
<gene>
    <name evidence="3" type="ORF">SAMN04490202_1601</name>
</gene>
<dbReference type="PANTHER" id="PTHR34047:SF8">
    <property type="entry name" value="PROTEIN YKFC"/>
    <property type="match status" value="1"/>
</dbReference>
<evidence type="ECO:0000259" key="2">
    <source>
        <dbReference type="PROSITE" id="PS50878"/>
    </source>
</evidence>